<dbReference type="SUPFAM" id="SSF54534">
    <property type="entry name" value="FKBP-like"/>
    <property type="match status" value="1"/>
</dbReference>
<keyword evidence="1" id="KW-0697">Rotamase</keyword>
<evidence type="ECO:0000256" key="1">
    <source>
        <dbReference type="PROSITE-ProRule" id="PRU00277"/>
    </source>
</evidence>
<dbReference type="Proteomes" id="UP001205105">
    <property type="component" value="Unassembled WGS sequence"/>
</dbReference>
<dbReference type="InterPro" id="IPR046357">
    <property type="entry name" value="PPIase_dom_sf"/>
</dbReference>
<feature type="region of interest" description="Disordered" evidence="2">
    <location>
        <begin position="1"/>
        <end position="67"/>
    </location>
</feature>
<accession>A0AAD5DQH1</accession>
<name>A0AAD5DQH1_9CHLO</name>
<dbReference type="PANTHER" id="PTHR47598:SF1">
    <property type="entry name" value="PEPTIDYL-PROLYL CIS-TRANS ISOMERASE FKBP17-2, CHLOROPLASTIC"/>
    <property type="match status" value="1"/>
</dbReference>
<keyword evidence="5" id="KW-1185">Reference proteome</keyword>
<evidence type="ECO:0000259" key="3">
    <source>
        <dbReference type="PROSITE" id="PS50059"/>
    </source>
</evidence>
<feature type="compositionally biased region" description="Low complexity" evidence="2">
    <location>
        <begin position="18"/>
        <end position="44"/>
    </location>
</feature>
<keyword evidence="1" id="KW-0413">Isomerase</keyword>
<organism evidence="4 5">
    <name type="scientific">Chlorella ohadii</name>
    <dbReference type="NCBI Taxonomy" id="2649997"/>
    <lineage>
        <taxon>Eukaryota</taxon>
        <taxon>Viridiplantae</taxon>
        <taxon>Chlorophyta</taxon>
        <taxon>core chlorophytes</taxon>
        <taxon>Trebouxiophyceae</taxon>
        <taxon>Chlorellales</taxon>
        <taxon>Chlorellaceae</taxon>
        <taxon>Chlorella clade</taxon>
        <taxon>Chlorella</taxon>
    </lineage>
</organism>
<dbReference type="GO" id="GO:0009507">
    <property type="term" value="C:chloroplast"/>
    <property type="evidence" value="ECO:0007669"/>
    <property type="project" value="TreeGrafter"/>
</dbReference>
<dbReference type="EMBL" id="JADXDR010000078">
    <property type="protein sequence ID" value="KAI7840548.1"/>
    <property type="molecule type" value="Genomic_DNA"/>
</dbReference>
<sequence length="239" mass="25784">MQLCEVDSALTSRAGPEQQQSQQQTDEAAPSSTSAGSSPDAPGSVRDTLRAAEQQRSGGRRRQADSTDWISSQLTRRFGLAGGLAWVGFLTFGVLSEQIKTRLEIASEEANTREVADAPEVVTPEGLRYRDLKIGGGSPPIPGYIVVLDYKGYANGELFEDTTARRKPIVFLYGKRPFSGGMCLGRGRRRVTIPPELGFGNQGLTLRPTEHVPEKAGIVPPGATLEYELSLVRVSIPPS</sequence>
<evidence type="ECO:0000313" key="4">
    <source>
        <dbReference type="EMBL" id="KAI7840548.1"/>
    </source>
</evidence>
<dbReference type="GO" id="GO:0003755">
    <property type="term" value="F:peptidyl-prolyl cis-trans isomerase activity"/>
    <property type="evidence" value="ECO:0007669"/>
    <property type="project" value="UniProtKB-KW"/>
</dbReference>
<reference evidence="4" key="1">
    <citation type="submission" date="2020-11" db="EMBL/GenBank/DDBJ databases">
        <title>Chlorella ohadii genome sequencing and assembly.</title>
        <authorList>
            <person name="Murik O."/>
            <person name="Treves H."/>
            <person name="Kedem I."/>
            <person name="Shotland Y."/>
            <person name="Kaplan A."/>
        </authorList>
    </citation>
    <scope>NUCLEOTIDE SEQUENCE</scope>
    <source>
        <strain evidence="4">1</strain>
    </source>
</reference>
<protein>
    <recommendedName>
        <fullName evidence="1">peptidylprolyl isomerase</fullName>
        <ecNumber evidence="1">5.2.1.8</ecNumber>
    </recommendedName>
</protein>
<dbReference type="EC" id="5.2.1.8" evidence="1"/>
<dbReference type="InterPro" id="IPR001179">
    <property type="entry name" value="PPIase_FKBP_dom"/>
</dbReference>
<evidence type="ECO:0000256" key="2">
    <source>
        <dbReference type="SAM" id="MobiDB-lite"/>
    </source>
</evidence>
<dbReference type="InterPro" id="IPR053111">
    <property type="entry name" value="Chloro_FKBP-type_PPIase"/>
</dbReference>
<evidence type="ECO:0000313" key="5">
    <source>
        <dbReference type="Proteomes" id="UP001205105"/>
    </source>
</evidence>
<comment type="catalytic activity">
    <reaction evidence="1">
        <text>[protein]-peptidylproline (omega=180) = [protein]-peptidylproline (omega=0)</text>
        <dbReference type="Rhea" id="RHEA:16237"/>
        <dbReference type="Rhea" id="RHEA-COMP:10747"/>
        <dbReference type="Rhea" id="RHEA-COMP:10748"/>
        <dbReference type="ChEBI" id="CHEBI:83833"/>
        <dbReference type="ChEBI" id="CHEBI:83834"/>
        <dbReference type="EC" id="5.2.1.8"/>
    </reaction>
</comment>
<dbReference type="AlphaFoldDB" id="A0AAD5DQH1"/>
<proteinExistence type="predicted"/>
<dbReference type="Pfam" id="PF00254">
    <property type="entry name" value="FKBP_C"/>
    <property type="match status" value="1"/>
</dbReference>
<gene>
    <name evidence="4" type="ORF">COHA_005703</name>
</gene>
<dbReference type="PROSITE" id="PS50059">
    <property type="entry name" value="FKBP_PPIASE"/>
    <property type="match status" value="1"/>
</dbReference>
<comment type="caution">
    <text evidence="4">The sequence shown here is derived from an EMBL/GenBank/DDBJ whole genome shotgun (WGS) entry which is preliminary data.</text>
</comment>
<dbReference type="Gene3D" id="3.10.50.40">
    <property type="match status" value="1"/>
</dbReference>
<dbReference type="PANTHER" id="PTHR47598">
    <property type="entry name" value="PEPTIDYL-PROLYL CIS-TRANS ISOMERASE FKBP17-2, CHLOROPLASTIC"/>
    <property type="match status" value="1"/>
</dbReference>
<feature type="domain" description="PPIase FKBP-type" evidence="3">
    <location>
        <begin position="143"/>
        <end position="235"/>
    </location>
</feature>